<feature type="domain" description="HTH arsR-type" evidence="4">
    <location>
        <begin position="1"/>
        <end position="97"/>
    </location>
</feature>
<evidence type="ECO:0000256" key="3">
    <source>
        <dbReference type="ARBA" id="ARBA00023163"/>
    </source>
</evidence>
<dbReference type="InterPro" id="IPR001845">
    <property type="entry name" value="HTH_ArsR_DNA-bd_dom"/>
</dbReference>
<keyword evidence="1" id="KW-0805">Transcription regulation</keyword>
<evidence type="ECO:0000256" key="2">
    <source>
        <dbReference type="ARBA" id="ARBA00023125"/>
    </source>
</evidence>
<dbReference type="eggNOG" id="COG0640">
    <property type="taxonomic scope" value="Bacteria"/>
</dbReference>
<dbReference type="PATRIC" id="fig|1129374.4.peg.3021"/>
<evidence type="ECO:0000313" key="5">
    <source>
        <dbReference type="EMBL" id="EHR39684.1"/>
    </source>
</evidence>
<dbReference type="PRINTS" id="PR00778">
    <property type="entry name" value="HTHARSR"/>
</dbReference>
<sequence length="109" mass="11883">MSLELEQAAAQLAELGHPTRLGIFRILVRAGHQGVAVGEIQQALDIPNSTLSHHLSRMTKVGLMAQRRDGRTLYCSLLFNNVETLLAFLYDECCLGLPSATVPQSSCCD</sequence>
<dbReference type="EMBL" id="AHTH01000049">
    <property type="protein sequence ID" value="EHR39684.1"/>
    <property type="molecule type" value="Genomic_DNA"/>
</dbReference>
<dbReference type="GO" id="GO:0003700">
    <property type="term" value="F:DNA-binding transcription factor activity"/>
    <property type="evidence" value="ECO:0007669"/>
    <property type="project" value="InterPro"/>
</dbReference>
<keyword evidence="2" id="KW-0238">DNA-binding</keyword>
<comment type="caution">
    <text evidence="5">The sequence shown here is derived from an EMBL/GenBank/DDBJ whole genome shotgun (WGS) entry which is preliminary data.</text>
</comment>
<dbReference type="InterPro" id="IPR036390">
    <property type="entry name" value="WH_DNA-bd_sf"/>
</dbReference>
<gene>
    <name evidence="5" type="ORF">AJE_15264</name>
</gene>
<evidence type="ECO:0000256" key="1">
    <source>
        <dbReference type="ARBA" id="ARBA00023015"/>
    </source>
</evidence>
<dbReference type="NCBIfam" id="NF033788">
    <property type="entry name" value="HTH_metalloreg"/>
    <property type="match status" value="1"/>
</dbReference>
<keyword evidence="6" id="KW-1185">Reference proteome</keyword>
<dbReference type="PANTHER" id="PTHR43132:SF2">
    <property type="entry name" value="ARSENICAL RESISTANCE OPERON REPRESSOR ARSR-RELATED"/>
    <property type="match status" value="1"/>
</dbReference>
<dbReference type="InterPro" id="IPR011991">
    <property type="entry name" value="ArsR-like_HTH"/>
</dbReference>
<organism evidence="5 6">
    <name type="scientific">Alishewanella jeotgali KCTC 22429</name>
    <dbReference type="NCBI Taxonomy" id="1129374"/>
    <lineage>
        <taxon>Bacteria</taxon>
        <taxon>Pseudomonadati</taxon>
        <taxon>Pseudomonadota</taxon>
        <taxon>Gammaproteobacteria</taxon>
        <taxon>Alteromonadales</taxon>
        <taxon>Alteromonadaceae</taxon>
        <taxon>Alishewanella</taxon>
    </lineage>
</organism>
<dbReference type="SMART" id="SM00418">
    <property type="entry name" value="HTH_ARSR"/>
    <property type="match status" value="1"/>
</dbReference>
<dbReference type="RefSeq" id="WP_008951599.1">
    <property type="nucleotide sequence ID" value="NZ_AHTH01000049.1"/>
</dbReference>
<dbReference type="Pfam" id="PF12840">
    <property type="entry name" value="HTH_20"/>
    <property type="match status" value="1"/>
</dbReference>
<protein>
    <recommendedName>
        <fullName evidence="4">HTH arsR-type domain-containing protein</fullName>
    </recommendedName>
</protein>
<dbReference type="InterPro" id="IPR051011">
    <property type="entry name" value="Metal_resp_trans_reg"/>
</dbReference>
<dbReference type="GO" id="GO:0003677">
    <property type="term" value="F:DNA binding"/>
    <property type="evidence" value="ECO:0007669"/>
    <property type="project" value="UniProtKB-KW"/>
</dbReference>
<evidence type="ECO:0000313" key="6">
    <source>
        <dbReference type="Proteomes" id="UP000012046"/>
    </source>
</evidence>
<dbReference type="Gene3D" id="1.10.10.10">
    <property type="entry name" value="Winged helix-like DNA-binding domain superfamily/Winged helix DNA-binding domain"/>
    <property type="match status" value="1"/>
</dbReference>
<dbReference type="AlphaFoldDB" id="H3ZI42"/>
<accession>H3ZI42</accession>
<dbReference type="PROSITE" id="PS50987">
    <property type="entry name" value="HTH_ARSR_2"/>
    <property type="match status" value="1"/>
</dbReference>
<name>H3ZI42_9ALTE</name>
<dbReference type="SUPFAM" id="SSF46785">
    <property type="entry name" value="Winged helix' DNA-binding domain"/>
    <property type="match status" value="1"/>
</dbReference>
<dbReference type="Proteomes" id="UP000012046">
    <property type="component" value="Unassembled WGS sequence"/>
</dbReference>
<evidence type="ECO:0000259" key="4">
    <source>
        <dbReference type="PROSITE" id="PS50987"/>
    </source>
</evidence>
<keyword evidence="3" id="KW-0804">Transcription</keyword>
<dbReference type="CDD" id="cd00090">
    <property type="entry name" value="HTH_ARSR"/>
    <property type="match status" value="1"/>
</dbReference>
<dbReference type="PANTHER" id="PTHR43132">
    <property type="entry name" value="ARSENICAL RESISTANCE OPERON REPRESSOR ARSR-RELATED"/>
    <property type="match status" value="1"/>
</dbReference>
<dbReference type="STRING" id="1129374.AJE_15264"/>
<reference evidence="5 6" key="1">
    <citation type="journal article" date="2012" name="J. Bacteriol.">
        <title>Genome Sequence of Extracellular-Protease-Producing Alishewanella jeotgali Isolated from Traditional Korean Fermented Seafood.</title>
        <authorList>
            <person name="Jung J."/>
            <person name="Chun J."/>
            <person name="Park W."/>
        </authorList>
    </citation>
    <scope>NUCLEOTIDE SEQUENCE [LARGE SCALE GENOMIC DNA]</scope>
    <source>
        <strain evidence="5 6">KCTC 22429</strain>
    </source>
</reference>
<proteinExistence type="predicted"/>
<dbReference type="InterPro" id="IPR036388">
    <property type="entry name" value="WH-like_DNA-bd_sf"/>
</dbReference>